<dbReference type="VEuPathDB" id="VectorBase:AMEM017807"/>
<reference evidence="1" key="1">
    <citation type="submission" date="2020-05" db="UniProtKB">
        <authorList>
            <consortium name="EnsemblMetazoa"/>
        </authorList>
    </citation>
    <scope>IDENTIFICATION</scope>
    <source>
        <strain evidence="1">MAF</strain>
    </source>
</reference>
<proteinExistence type="predicted"/>
<organism evidence="1 2">
    <name type="scientific">Anopheles merus</name>
    <name type="common">Mosquito</name>
    <dbReference type="NCBI Taxonomy" id="30066"/>
    <lineage>
        <taxon>Eukaryota</taxon>
        <taxon>Metazoa</taxon>
        <taxon>Ecdysozoa</taxon>
        <taxon>Arthropoda</taxon>
        <taxon>Hexapoda</taxon>
        <taxon>Insecta</taxon>
        <taxon>Pterygota</taxon>
        <taxon>Neoptera</taxon>
        <taxon>Endopterygota</taxon>
        <taxon>Diptera</taxon>
        <taxon>Nematocera</taxon>
        <taxon>Culicoidea</taxon>
        <taxon>Culicidae</taxon>
        <taxon>Anophelinae</taxon>
        <taxon>Anopheles</taxon>
    </lineage>
</organism>
<name>A0A182VN54_ANOME</name>
<evidence type="ECO:0000313" key="2">
    <source>
        <dbReference type="Proteomes" id="UP000075903"/>
    </source>
</evidence>
<sequence length="110" mass="11679">MNQPQRQQPTDFLNNSAACRFRSAMICSSFTRCGMAGLKSGILSTVSIAFLAAAGCFRLRPPGCFAFAGLRFFGFASSSGSIFPAIVSTACCTRLLTFSLLCPTALCTLK</sequence>
<dbReference type="AlphaFoldDB" id="A0A182VN54"/>
<protein>
    <submittedName>
        <fullName evidence="1">Uncharacterized protein</fullName>
    </submittedName>
</protein>
<keyword evidence="2" id="KW-1185">Reference proteome</keyword>
<evidence type="ECO:0000313" key="1">
    <source>
        <dbReference type="EnsemblMetazoa" id="AMEM017807-PA"/>
    </source>
</evidence>
<dbReference type="EnsemblMetazoa" id="AMEM017807-RA">
    <property type="protein sequence ID" value="AMEM017807-PA"/>
    <property type="gene ID" value="AMEM017807"/>
</dbReference>
<dbReference type="Proteomes" id="UP000075903">
    <property type="component" value="Unassembled WGS sequence"/>
</dbReference>
<accession>A0A182VN54</accession>